<dbReference type="GO" id="GO:0008270">
    <property type="term" value="F:zinc ion binding"/>
    <property type="evidence" value="ECO:0007669"/>
    <property type="project" value="InterPro"/>
</dbReference>
<dbReference type="Gene3D" id="3.90.180.10">
    <property type="entry name" value="Medium-chain alcohol dehydrogenases, catalytic domain"/>
    <property type="match status" value="1"/>
</dbReference>
<dbReference type="SUPFAM" id="SSF51735">
    <property type="entry name" value="NAD(P)-binding Rossmann-fold domains"/>
    <property type="match status" value="1"/>
</dbReference>
<dbReference type="CDD" id="cd08232">
    <property type="entry name" value="idonate-5-DH"/>
    <property type="match status" value="1"/>
</dbReference>
<accession>A0A5B8FGX7</accession>
<dbReference type="RefSeq" id="WP_138575756.1">
    <property type="nucleotide sequence ID" value="NZ_CP040818.1"/>
</dbReference>
<evidence type="ECO:0000256" key="4">
    <source>
        <dbReference type="ARBA" id="ARBA00022833"/>
    </source>
</evidence>
<gene>
    <name evidence="8" type="ORF">FDP22_05885</name>
</gene>
<evidence type="ECO:0000256" key="6">
    <source>
        <dbReference type="RuleBase" id="RU361277"/>
    </source>
</evidence>
<evidence type="ECO:0000313" key="9">
    <source>
        <dbReference type="Proteomes" id="UP000305888"/>
    </source>
</evidence>
<dbReference type="SUPFAM" id="SSF50129">
    <property type="entry name" value="GroES-like"/>
    <property type="match status" value="1"/>
</dbReference>
<dbReference type="InterPro" id="IPR013149">
    <property type="entry name" value="ADH-like_C"/>
</dbReference>
<keyword evidence="9" id="KW-1185">Reference proteome</keyword>
<evidence type="ECO:0000256" key="3">
    <source>
        <dbReference type="ARBA" id="ARBA00022723"/>
    </source>
</evidence>
<dbReference type="Pfam" id="PF00107">
    <property type="entry name" value="ADH_zinc_N"/>
    <property type="match status" value="1"/>
</dbReference>
<dbReference type="EMBL" id="CP040818">
    <property type="protein sequence ID" value="QDL91358.1"/>
    <property type="molecule type" value="Genomic_DNA"/>
</dbReference>
<dbReference type="OrthoDB" id="5295340at2"/>
<evidence type="ECO:0000256" key="2">
    <source>
        <dbReference type="ARBA" id="ARBA00008072"/>
    </source>
</evidence>
<dbReference type="InterPro" id="IPR011032">
    <property type="entry name" value="GroES-like_sf"/>
</dbReference>
<evidence type="ECO:0000256" key="1">
    <source>
        <dbReference type="ARBA" id="ARBA00001947"/>
    </source>
</evidence>
<comment type="similarity">
    <text evidence="2 6">Belongs to the zinc-containing alcohol dehydrogenase family.</text>
</comment>
<dbReference type="KEGG" id="ppru:FDP22_05885"/>
<dbReference type="PROSITE" id="PS00059">
    <property type="entry name" value="ADH_ZINC"/>
    <property type="match status" value="1"/>
</dbReference>
<dbReference type="InterPro" id="IPR002328">
    <property type="entry name" value="ADH_Zn_CS"/>
</dbReference>
<dbReference type="AlphaFoldDB" id="A0A5B8FGX7"/>
<dbReference type="InterPro" id="IPR036291">
    <property type="entry name" value="NAD(P)-bd_dom_sf"/>
</dbReference>
<keyword evidence="3 6" id="KW-0479">Metal-binding</keyword>
<dbReference type="InterPro" id="IPR013154">
    <property type="entry name" value="ADH-like_N"/>
</dbReference>
<organism evidence="8 9">
    <name type="scientific">Paroceanicella profunda</name>
    <dbReference type="NCBI Taxonomy" id="2579971"/>
    <lineage>
        <taxon>Bacteria</taxon>
        <taxon>Pseudomonadati</taxon>
        <taxon>Pseudomonadota</taxon>
        <taxon>Alphaproteobacteria</taxon>
        <taxon>Rhodobacterales</taxon>
        <taxon>Paracoccaceae</taxon>
        <taxon>Paroceanicella</taxon>
    </lineage>
</organism>
<keyword evidence="4 6" id="KW-0862">Zinc</keyword>
<evidence type="ECO:0000256" key="5">
    <source>
        <dbReference type="ARBA" id="ARBA00023002"/>
    </source>
</evidence>
<comment type="cofactor">
    <cofactor evidence="1 6">
        <name>Zn(2+)</name>
        <dbReference type="ChEBI" id="CHEBI:29105"/>
    </cofactor>
</comment>
<reference evidence="8 9" key="1">
    <citation type="submission" date="2019-06" db="EMBL/GenBank/DDBJ databases">
        <title>Genome sequence of Rhodobacteraceae bacterium D4M1.</title>
        <authorList>
            <person name="Cao J."/>
        </authorList>
    </citation>
    <scope>NUCLEOTIDE SEQUENCE [LARGE SCALE GENOMIC DNA]</scope>
    <source>
        <strain evidence="8 9">D4M1</strain>
    </source>
</reference>
<evidence type="ECO:0000259" key="7">
    <source>
        <dbReference type="SMART" id="SM00829"/>
    </source>
</evidence>
<dbReference type="Pfam" id="PF08240">
    <property type="entry name" value="ADH_N"/>
    <property type="match status" value="1"/>
</dbReference>
<protein>
    <submittedName>
        <fullName evidence="8">L-idonate 5-dehydrogenase</fullName>
    </submittedName>
</protein>
<dbReference type="PANTHER" id="PTHR43161">
    <property type="entry name" value="SORBITOL DEHYDROGENASE"/>
    <property type="match status" value="1"/>
</dbReference>
<feature type="domain" description="Enoyl reductase (ER)" evidence="7">
    <location>
        <begin position="11"/>
        <end position="345"/>
    </location>
</feature>
<dbReference type="PANTHER" id="PTHR43161:SF9">
    <property type="entry name" value="SORBITOL DEHYDROGENASE"/>
    <property type="match status" value="1"/>
</dbReference>
<evidence type="ECO:0000313" key="8">
    <source>
        <dbReference type="EMBL" id="QDL91358.1"/>
    </source>
</evidence>
<dbReference type="GO" id="GO:0016616">
    <property type="term" value="F:oxidoreductase activity, acting on the CH-OH group of donors, NAD or NADP as acceptor"/>
    <property type="evidence" value="ECO:0007669"/>
    <property type="project" value="UniProtKB-ARBA"/>
</dbReference>
<proteinExistence type="inferred from homology"/>
<dbReference type="InterPro" id="IPR020843">
    <property type="entry name" value="ER"/>
</dbReference>
<sequence>MTSETRVCRIHSARDLRIDTLELGEPGPGQVLLKMRAGGICGSDLHYYQDGGFGAIRVREPMVLGHEVSGEVVSTGPGVEGLAPGTRVAVNPSHPCNACAFCLRGLQQHCLNMTFFGSAMPFPHSQGAFRERMVVAATQCEPLGDVVSFGEGACAEPLAVCLHAGTRAGDLKGKRVIVTGAGPIGSLCVAVAKFGGAAEIVVTDLQDATLKVAEEMGATRAINTRTNPDGLKEFEANKGCFDVAFECSAAAPAIRSLFPVLRPQARFVQVGTGGDATIALAMLVAKEIEWAGAQRFHAEYPLAVKMIAERRIDVRPIITGTFPLADAVAAFDAAGDRSKAVKVQLELA</sequence>
<dbReference type="SMART" id="SM00829">
    <property type="entry name" value="PKS_ER"/>
    <property type="match status" value="1"/>
</dbReference>
<keyword evidence="5" id="KW-0560">Oxidoreductase</keyword>
<dbReference type="Gene3D" id="3.40.50.720">
    <property type="entry name" value="NAD(P)-binding Rossmann-like Domain"/>
    <property type="match status" value="1"/>
</dbReference>
<name>A0A5B8FGX7_9RHOB</name>
<dbReference type="Proteomes" id="UP000305888">
    <property type="component" value="Chromosome"/>
</dbReference>